<evidence type="ECO:0000256" key="2">
    <source>
        <dbReference type="ARBA" id="ARBA00022475"/>
    </source>
</evidence>
<keyword evidence="5" id="KW-0472">Membrane</keyword>
<accession>A0A291IHL0</accession>
<organism evidence="6 7">
    <name type="scientific">Methylomonas koyamae</name>
    <dbReference type="NCBI Taxonomy" id="702114"/>
    <lineage>
        <taxon>Bacteria</taxon>
        <taxon>Pseudomonadati</taxon>
        <taxon>Pseudomonadota</taxon>
        <taxon>Gammaproteobacteria</taxon>
        <taxon>Methylococcales</taxon>
        <taxon>Methylococcaceae</taxon>
        <taxon>Methylomonas</taxon>
    </lineage>
</organism>
<dbReference type="RefSeq" id="WP_064030006.1">
    <property type="nucleotide sequence ID" value="NZ_LUUL01000131.1"/>
</dbReference>
<gene>
    <name evidence="6" type="ORF">A1356_20100</name>
</gene>
<name>A0A291IHL0_9GAMM</name>
<evidence type="ECO:0000256" key="3">
    <source>
        <dbReference type="ARBA" id="ARBA00022692"/>
    </source>
</evidence>
<dbReference type="EMBL" id="LUUL01000131">
    <property type="protein sequence ID" value="OAI21925.1"/>
    <property type="molecule type" value="Genomic_DNA"/>
</dbReference>
<comment type="subcellular location">
    <subcellularLocation>
        <location evidence="1">Cell membrane</location>
        <topology evidence="1">Multi-pass membrane protein</topology>
    </subcellularLocation>
</comment>
<dbReference type="GO" id="GO:0005886">
    <property type="term" value="C:plasma membrane"/>
    <property type="evidence" value="ECO:0007669"/>
    <property type="project" value="UniProtKB-SubCell"/>
</dbReference>
<protein>
    <submittedName>
        <fullName evidence="6">Uncharacterized protein</fullName>
    </submittedName>
</protein>
<evidence type="ECO:0000256" key="1">
    <source>
        <dbReference type="ARBA" id="ARBA00004651"/>
    </source>
</evidence>
<evidence type="ECO:0000256" key="5">
    <source>
        <dbReference type="ARBA" id="ARBA00023136"/>
    </source>
</evidence>
<comment type="caution">
    <text evidence="6">The sequence shown here is derived from an EMBL/GenBank/DDBJ whole genome shotgun (WGS) entry which is preliminary data.</text>
</comment>
<dbReference type="AlphaFoldDB" id="A0A291IHL0"/>
<dbReference type="Proteomes" id="UP000077734">
    <property type="component" value="Unassembled WGS sequence"/>
</dbReference>
<keyword evidence="2" id="KW-1003">Cell membrane</keyword>
<keyword evidence="4" id="KW-1133">Transmembrane helix</keyword>
<dbReference type="KEGG" id="mko:MKLM6_1589"/>
<dbReference type="PANTHER" id="PTHR40277">
    <property type="entry name" value="BLL5419 PROTEIN"/>
    <property type="match status" value="1"/>
</dbReference>
<dbReference type="InterPro" id="IPR022791">
    <property type="entry name" value="L-PG_synthase/AglD"/>
</dbReference>
<dbReference type="PANTHER" id="PTHR40277:SF1">
    <property type="entry name" value="BLL5419 PROTEIN"/>
    <property type="match status" value="1"/>
</dbReference>
<sequence length="332" mass="36291">MMRFNRLPVLWLVALGVAGWMLSQTPFAAAEQALRGLGPDQWLVWLAVNAGIALAGASRWHLFTRCLGVSVTLNQLLKIRQAGLAVSFLTPGPQFGGEPLQVYWLHRRYRAPLPTALLALGLDRLYEFAVNLLLLAAGVFLLARSPLAAIADWQAVGVGLIGALSSIAVAGRFLLGKPGRFTQALQSLFRRWRQHSLLRAVIGDSHDPAWDWRALLGQRRLMVQALLWSLLGWAALLAELWLLLDWVVAPQGVWNFLLVLVAMRLAFLLPLPGGVGSLEMAMFWVFQYLHAAPGAALALIALMRVRDAVFVAAGLGCMAWLGGWRAAKSGQA</sequence>
<dbReference type="Pfam" id="PF03706">
    <property type="entry name" value="LPG_synthase_TM"/>
    <property type="match status" value="1"/>
</dbReference>
<dbReference type="NCBIfam" id="TIGR00374">
    <property type="entry name" value="flippase-like domain"/>
    <property type="match status" value="1"/>
</dbReference>
<reference evidence="6 7" key="1">
    <citation type="submission" date="2016-03" db="EMBL/GenBank/DDBJ databases">
        <authorList>
            <person name="Heylen K."/>
            <person name="De Vos P."/>
            <person name="Vekeman B."/>
        </authorList>
    </citation>
    <scope>NUCLEOTIDE SEQUENCE [LARGE SCALE GENOMIC DNA]</scope>
    <source>
        <strain evidence="6 7">R-49807</strain>
    </source>
</reference>
<evidence type="ECO:0000313" key="6">
    <source>
        <dbReference type="EMBL" id="OAI21925.1"/>
    </source>
</evidence>
<evidence type="ECO:0000256" key="4">
    <source>
        <dbReference type="ARBA" id="ARBA00022989"/>
    </source>
</evidence>
<proteinExistence type="predicted"/>
<keyword evidence="3" id="KW-0812">Transmembrane</keyword>
<keyword evidence="7" id="KW-1185">Reference proteome</keyword>
<evidence type="ECO:0000313" key="7">
    <source>
        <dbReference type="Proteomes" id="UP000077734"/>
    </source>
</evidence>